<evidence type="ECO:0000256" key="1">
    <source>
        <dbReference type="SAM" id="Phobius"/>
    </source>
</evidence>
<keyword evidence="1" id="KW-0472">Membrane</keyword>
<evidence type="ECO:0000259" key="2">
    <source>
        <dbReference type="Pfam" id="PF00535"/>
    </source>
</evidence>
<dbReference type="SUPFAM" id="SSF53448">
    <property type="entry name" value="Nucleotide-diphospho-sugar transferases"/>
    <property type="match status" value="1"/>
</dbReference>
<dbReference type="Proteomes" id="UP000179072">
    <property type="component" value="Unassembled WGS sequence"/>
</dbReference>
<protein>
    <recommendedName>
        <fullName evidence="2">Glycosyltransferase 2-like domain-containing protein</fullName>
    </recommendedName>
</protein>
<organism evidence="3 4">
    <name type="scientific">Candidatus Roizmanbacteria bacterium RIFCSPLOWO2_01_FULL_38_11</name>
    <dbReference type="NCBI Taxonomy" id="1802060"/>
    <lineage>
        <taxon>Bacteria</taxon>
        <taxon>Candidatus Roizmaniibacteriota</taxon>
    </lineage>
</organism>
<dbReference type="InterPro" id="IPR050834">
    <property type="entry name" value="Glycosyltransf_2"/>
</dbReference>
<comment type="caution">
    <text evidence="3">The sequence shown here is derived from an EMBL/GenBank/DDBJ whole genome shotgun (WGS) entry which is preliminary data.</text>
</comment>
<name>A0A1F7IPD8_9BACT</name>
<keyword evidence="1" id="KW-1133">Transmembrane helix</keyword>
<proteinExistence type="predicted"/>
<evidence type="ECO:0000313" key="4">
    <source>
        <dbReference type="Proteomes" id="UP000179072"/>
    </source>
</evidence>
<accession>A0A1F7IPD8</accession>
<keyword evidence="1" id="KW-0812">Transmembrane</keyword>
<dbReference type="Pfam" id="PF00535">
    <property type="entry name" value="Glycos_transf_2"/>
    <property type="match status" value="1"/>
</dbReference>
<dbReference type="PANTHER" id="PTHR43685">
    <property type="entry name" value="GLYCOSYLTRANSFERASE"/>
    <property type="match status" value="1"/>
</dbReference>
<reference evidence="3 4" key="1">
    <citation type="journal article" date="2016" name="Nat. Commun.">
        <title>Thousands of microbial genomes shed light on interconnected biogeochemical processes in an aquifer system.</title>
        <authorList>
            <person name="Anantharaman K."/>
            <person name="Brown C.T."/>
            <person name="Hug L.A."/>
            <person name="Sharon I."/>
            <person name="Castelle C.J."/>
            <person name="Probst A.J."/>
            <person name="Thomas B.C."/>
            <person name="Singh A."/>
            <person name="Wilkins M.J."/>
            <person name="Karaoz U."/>
            <person name="Brodie E.L."/>
            <person name="Williams K.H."/>
            <person name="Hubbard S.S."/>
            <person name="Banfield J.F."/>
        </authorList>
    </citation>
    <scope>NUCLEOTIDE SEQUENCE [LARGE SCALE GENOMIC DNA]</scope>
</reference>
<dbReference type="CDD" id="cd00761">
    <property type="entry name" value="Glyco_tranf_GTA_type"/>
    <property type="match status" value="1"/>
</dbReference>
<sequence length="224" mass="25738">MRISVVIPVYNEEKYLDQCLKSIFSQTIQPYEVIVVDNNSSDSSIDIAKKYKVKIVKESKQGITHARNKGFELAKGDIIARTDADCIVEPNWLEKIKEDFRLNPDMLGIAGVTAYYDLPFPKYNMLLSFIFIKIVSVFFGSTVFIGGNMIITKKAWEMVKKDVTLDDSQVHEDIDISSHLGKYGRVLFDPHLLIIMSARRIKSNPQSFFIEYPIRLLKTILRKH</sequence>
<dbReference type="InterPro" id="IPR001173">
    <property type="entry name" value="Glyco_trans_2-like"/>
</dbReference>
<gene>
    <name evidence="3" type="ORF">A2957_03370</name>
</gene>
<feature type="transmembrane region" description="Helical" evidence="1">
    <location>
        <begin position="125"/>
        <end position="151"/>
    </location>
</feature>
<dbReference type="Gene3D" id="3.90.550.10">
    <property type="entry name" value="Spore Coat Polysaccharide Biosynthesis Protein SpsA, Chain A"/>
    <property type="match status" value="1"/>
</dbReference>
<dbReference type="STRING" id="1802060.A2957_03370"/>
<dbReference type="PANTHER" id="PTHR43685:SF2">
    <property type="entry name" value="GLYCOSYLTRANSFERASE 2-LIKE DOMAIN-CONTAINING PROTEIN"/>
    <property type="match status" value="1"/>
</dbReference>
<dbReference type="EMBL" id="MGAK01000006">
    <property type="protein sequence ID" value="OGK45142.1"/>
    <property type="molecule type" value="Genomic_DNA"/>
</dbReference>
<feature type="domain" description="Glycosyltransferase 2-like" evidence="2">
    <location>
        <begin position="4"/>
        <end position="155"/>
    </location>
</feature>
<dbReference type="AlphaFoldDB" id="A0A1F7IPD8"/>
<dbReference type="InterPro" id="IPR029044">
    <property type="entry name" value="Nucleotide-diphossugar_trans"/>
</dbReference>
<evidence type="ECO:0000313" key="3">
    <source>
        <dbReference type="EMBL" id="OGK45142.1"/>
    </source>
</evidence>